<dbReference type="AlphaFoldDB" id="A0A3B1D8U4"/>
<dbReference type="CDD" id="cd06066">
    <property type="entry name" value="H2MP_NAD-link-bidir"/>
    <property type="match status" value="1"/>
</dbReference>
<dbReference type="Gene3D" id="3.40.50.1450">
    <property type="entry name" value="HybD-like"/>
    <property type="match status" value="1"/>
</dbReference>
<reference evidence="1" key="1">
    <citation type="submission" date="2018-06" db="EMBL/GenBank/DDBJ databases">
        <authorList>
            <person name="Zhirakovskaya E."/>
        </authorList>
    </citation>
    <scope>NUCLEOTIDE SEQUENCE</scope>
</reference>
<dbReference type="SUPFAM" id="SSF53163">
    <property type="entry name" value="HybD-like"/>
    <property type="match status" value="1"/>
</dbReference>
<dbReference type="InterPro" id="IPR023430">
    <property type="entry name" value="Pept_HybD-like_dom_sf"/>
</dbReference>
<dbReference type="GO" id="GO:0004175">
    <property type="term" value="F:endopeptidase activity"/>
    <property type="evidence" value="ECO:0007669"/>
    <property type="project" value="TreeGrafter"/>
</dbReference>
<sequence length="159" mass="17456">MITTETKNILLIGYGNPGRLDDGLGPALAAAVEHKKFKDITVDANYMLTVEDASVIAENNIVIFADASVNGPEPFSFKKIEPKSALTFSSHSNEPEAILGLAHDMFHAKTEGYVLGIRGYEFDEFGEKLSSSAQDNLILTVEFIFSLLETKDFSKYNES</sequence>
<evidence type="ECO:0008006" key="2">
    <source>
        <dbReference type="Google" id="ProtNLM"/>
    </source>
</evidence>
<dbReference type="PANTHER" id="PTHR30302:SF5">
    <property type="entry name" value="SLR1876 PROTEIN"/>
    <property type="match status" value="1"/>
</dbReference>
<dbReference type="GO" id="GO:0008047">
    <property type="term" value="F:enzyme activator activity"/>
    <property type="evidence" value="ECO:0007669"/>
    <property type="project" value="InterPro"/>
</dbReference>
<organism evidence="1">
    <name type="scientific">hydrothermal vent metagenome</name>
    <dbReference type="NCBI Taxonomy" id="652676"/>
    <lineage>
        <taxon>unclassified sequences</taxon>
        <taxon>metagenomes</taxon>
        <taxon>ecological metagenomes</taxon>
    </lineage>
</organism>
<dbReference type="GO" id="GO:0016485">
    <property type="term" value="P:protein processing"/>
    <property type="evidence" value="ECO:0007669"/>
    <property type="project" value="TreeGrafter"/>
</dbReference>
<evidence type="ECO:0000313" key="1">
    <source>
        <dbReference type="EMBL" id="VAX35251.1"/>
    </source>
</evidence>
<name>A0A3B1D8U4_9ZZZZ</name>
<protein>
    <recommendedName>
        <fullName evidence="2">Hydrogenase maturation protease</fullName>
    </recommendedName>
</protein>
<proteinExistence type="predicted"/>
<gene>
    <name evidence="1" type="ORF">MNBD_UNCLBAC01-1709</name>
</gene>
<dbReference type="PANTHER" id="PTHR30302">
    <property type="entry name" value="HYDROGENASE 1 MATURATION PROTEASE"/>
    <property type="match status" value="1"/>
</dbReference>
<accession>A0A3B1D8U4</accession>
<dbReference type="NCBIfam" id="TIGR00072">
    <property type="entry name" value="hydrog_prot"/>
    <property type="match status" value="1"/>
</dbReference>
<dbReference type="InterPro" id="IPR000671">
    <property type="entry name" value="Peptidase_A31"/>
</dbReference>
<dbReference type="EMBL" id="UOGJ01000039">
    <property type="protein sequence ID" value="VAX35251.1"/>
    <property type="molecule type" value="Genomic_DNA"/>
</dbReference>